<dbReference type="InterPro" id="IPR027417">
    <property type="entry name" value="P-loop_NTPase"/>
</dbReference>
<dbReference type="Pfam" id="PF26355">
    <property type="entry name" value="HTH_VMAP-M9"/>
    <property type="match status" value="1"/>
</dbReference>
<dbReference type="SUPFAM" id="SSF52540">
    <property type="entry name" value="P-loop containing nucleoside triphosphate hydrolases"/>
    <property type="match status" value="1"/>
</dbReference>
<evidence type="ECO:0000313" key="3">
    <source>
        <dbReference type="EMBL" id="PSB56915.1"/>
    </source>
</evidence>
<gene>
    <name evidence="3" type="ORF">C7B77_10225</name>
</gene>
<accession>A0A2T1GGW1</accession>
<sequence length="435" mass="49276">MLQYVNGRSNINVELAQACTLLDRISLEQRGRRLEPIEKEILTVAWENQPYQSIQTHQEQTVKNRAARLWQDLSQLLDTKVSKQNVRQILTTLDAESLLGIVPPAIETFGKPRFFGRTAELYQLQATIDLGNHQFIWLYGMKGIGKTAIARHFITQFSENLAAKFERVVWIAPDKTLSLTDVLASVLQALDSRSAKLSLDLQPLLDKILFILQSQKCFLVLDNADSLLADNALTELTDRQAALNFLDLFNRSKHQSCCIAIVDRSPPRIDAGSSIRAIEIAGLDRRSCQRLLEHSELIGTPADWDLLVNKYRGNPQALKPIANTIRDIFDRDISKFLAANILVYYRIENILSEQLNYLSQAEIAFLSYLSRQQEPLSLDRILTDLRSAIGETDIIRTLDKLVARYLIDARDGKFSVPESIGEYVKMQYPEISSSG</sequence>
<comment type="caution">
    <text evidence="3">The sequence shown here is derived from an EMBL/GenBank/DDBJ whole genome shotgun (WGS) entry which is preliminary data.</text>
</comment>
<feature type="domain" description="NB-ARC" evidence="1">
    <location>
        <begin position="126"/>
        <end position="223"/>
    </location>
</feature>
<evidence type="ECO:0000259" key="1">
    <source>
        <dbReference type="Pfam" id="PF00931"/>
    </source>
</evidence>
<dbReference type="Gene3D" id="3.40.50.300">
    <property type="entry name" value="P-loop containing nucleotide triphosphate hydrolases"/>
    <property type="match status" value="1"/>
</dbReference>
<dbReference type="EMBL" id="PVWO01000102">
    <property type="protein sequence ID" value="PSB56915.1"/>
    <property type="molecule type" value="Genomic_DNA"/>
</dbReference>
<dbReference type="GO" id="GO:0016887">
    <property type="term" value="F:ATP hydrolysis activity"/>
    <property type="evidence" value="ECO:0007669"/>
    <property type="project" value="InterPro"/>
</dbReference>
<dbReference type="InterPro" id="IPR002182">
    <property type="entry name" value="NB-ARC"/>
</dbReference>
<protein>
    <submittedName>
        <fullName evidence="3">Uncharacterized protein</fullName>
    </submittedName>
</protein>
<feature type="domain" description="vWA-MoxR associated protein N-terminal HTH" evidence="2">
    <location>
        <begin position="15"/>
        <end position="91"/>
    </location>
</feature>
<keyword evidence="4" id="KW-1185">Reference proteome</keyword>
<dbReference type="PRINTS" id="PR00364">
    <property type="entry name" value="DISEASERSIST"/>
</dbReference>
<dbReference type="RefSeq" id="WP_106303724.1">
    <property type="nucleotide sequence ID" value="NZ_PVWO01000102.1"/>
</dbReference>
<name>A0A2T1GGW1_9CYAN</name>
<organism evidence="3 4">
    <name type="scientific">Chamaesiphon polymorphus CCALA 037</name>
    <dbReference type="NCBI Taxonomy" id="2107692"/>
    <lineage>
        <taxon>Bacteria</taxon>
        <taxon>Bacillati</taxon>
        <taxon>Cyanobacteriota</taxon>
        <taxon>Cyanophyceae</taxon>
        <taxon>Gomontiellales</taxon>
        <taxon>Chamaesiphonaceae</taxon>
        <taxon>Chamaesiphon</taxon>
    </lineage>
</organism>
<proteinExistence type="predicted"/>
<reference evidence="3 4" key="1">
    <citation type="submission" date="2018-03" db="EMBL/GenBank/DDBJ databases">
        <title>The ancient ancestry and fast evolution of plastids.</title>
        <authorList>
            <person name="Moore K.R."/>
            <person name="Magnabosco C."/>
            <person name="Momper L."/>
            <person name="Gold D.A."/>
            <person name="Bosak T."/>
            <person name="Fournier G.P."/>
        </authorList>
    </citation>
    <scope>NUCLEOTIDE SEQUENCE [LARGE SCALE GENOMIC DNA]</scope>
    <source>
        <strain evidence="3 4">CCALA 037</strain>
    </source>
</reference>
<dbReference type="OrthoDB" id="434800at2"/>
<evidence type="ECO:0000259" key="2">
    <source>
        <dbReference type="Pfam" id="PF26355"/>
    </source>
</evidence>
<evidence type="ECO:0000313" key="4">
    <source>
        <dbReference type="Proteomes" id="UP000238937"/>
    </source>
</evidence>
<dbReference type="Pfam" id="PF00931">
    <property type="entry name" value="NB-ARC"/>
    <property type="match status" value="1"/>
</dbReference>
<dbReference type="AlphaFoldDB" id="A0A2T1GGW1"/>
<dbReference type="InterPro" id="IPR058651">
    <property type="entry name" value="HTH_VMAP-M9"/>
</dbReference>
<dbReference type="Proteomes" id="UP000238937">
    <property type="component" value="Unassembled WGS sequence"/>
</dbReference>